<dbReference type="CDD" id="cd00037">
    <property type="entry name" value="CLECT"/>
    <property type="match status" value="1"/>
</dbReference>
<evidence type="ECO:0000256" key="3">
    <source>
        <dbReference type="ARBA" id="ARBA00022989"/>
    </source>
</evidence>
<keyword evidence="4 6" id="KW-0472">Membrane</keyword>
<dbReference type="eggNOG" id="KOG4289">
    <property type="taxonomic scope" value="Eukaryota"/>
</dbReference>
<dbReference type="OrthoDB" id="418245at2759"/>
<organism evidence="9 10">
    <name type="scientific">Trichoplax adhaerens</name>
    <name type="common">Trichoplax reptans</name>
    <dbReference type="NCBI Taxonomy" id="10228"/>
    <lineage>
        <taxon>Eukaryota</taxon>
        <taxon>Metazoa</taxon>
        <taxon>Placozoa</taxon>
        <taxon>Uniplacotomia</taxon>
        <taxon>Trichoplacea</taxon>
        <taxon>Trichoplacidae</taxon>
        <taxon>Trichoplax</taxon>
    </lineage>
</organism>
<dbReference type="InterPro" id="IPR046338">
    <property type="entry name" value="GAIN_dom_sf"/>
</dbReference>
<dbReference type="KEGG" id="tad:TRIADDRAFT_55993"/>
<dbReference type="InterPro" id="IPR057244">
    <property type="entry name" value="GAIN_B"/>
</dbReference>
<dbReference type="PROSITE" id="PS50041">
    <property type="entry name" value="C_TYPE_LECTIN_2"/>
    <property type="match status" value="1"/>
</dbReference>
<feature type="domain" description="GAIN-B" evidence="8">
    <location>
        <begin position="634"/>
        <end position="816"/>
    </location>
</feature>
<dbReference type="GeneID" id="6753411"/>
<evidence type="ECO:0000256" key="1">
    <source>
        <dbReference type="ARBA" id="ARBA00004370"/>
    </source>
</evidence>
<dbReference type="PhylomeDB" id="B3RTP0"/>
<evidence type="ECO:0000256" key="4">
    <source>
        <dbReference type="ARBA" id="ARBA00023136"/>
    </source>
</evidence>
<dbReference type="SMART" id="SM00303">
    <property type="entry name" value="GPS"/>
    <property type="match status" value="1"/>
</dbReference>
<keyword evidence="3 6" id="KW-1133">Transmembrane helix</keyword>
<dbReference type="InterPro" id="IPR016186">
    <property type="entry name" value="C-type_lectin-like/link_sf"/>
</dbReference>
<dbReference type="CTD" id="6753411"/>
<sequence>MQFAVCECIEKFLAICIAKWSSYSTRAAVSVPTCPSGYEFFGGLCYGIQNYGSRTFTNAEIFCAGLGGKVVAPNSSERLAAATSGVQNNKLYWLNLYDTHNLNGPNDFVWLNLNKTTGTYTNWETNEPNVAGYRCVIIGYVSGNWKWKTHSCTSKVRTICELYPTYIIISSLSSSIITHPTSTSNTQLPTPTLTETYTLTSDSPTPILREIYTLTSDSSTPTLTEIYPSISDSPTPALTEIYTLTSDSSIPILTEIYPSISDSPTPALTEIYTLTSDSELIHDSSTTTRFDTALSSEETLYDSLTYDYSISSPNLTQSSLYGSAIIIDSAFSHKMSATTFFNAILSSEEILGNSLTVSNVILSPTNVMQSLLETSLFTKESMDGYITPLNSVPLSSFITQASPWSESIYCTYGMSVSISSSTTNTTITSISISDEVASTLELRVKTSASEVVTGINGVVVETSGYSEISMFDSIQSTNANINATVVISPTSASDRSRDILLPVESSQRNGAPEFLTPTAHFQISKNQTSFTRKQCITILTDLQKALKTNSTINVDDLIIAREALLKLNHPVNLNDSVNQTDYAKVYFSTLSILTSKHDLNAWRETIKKVAISADVLNATDQVAKVVSHVLAVNQSFIFKSPNLDVDIVKESSSIYINHGFFMQATEIAGPNSMIKYSLKLPPSDLATETDNVAVSVSVYKSLQYIMNKQIANADIEGSNQLSDSYLNSAILGCTVTPKPMLNDSNPFTFTLFLNKANFTSAYQPTCVFWEFAANSESSGNWSDRGCSVVYWNQTHTHCQCNHLTHFAILMRITKAEISQEHLVNLDILTYICSGTSIIALFLSIIILSMVR</sequence>
<dbReference type="HOGENOM" id="CLU_335357_0_0_1"/>
<keyword evidence="5" id="KW-1015">Disulfide bond</keyword>
<dbReference type="PROSITE" id="PS50221">
    <property type="entry name" value="GAIN_B"/>
    <property type="match status" value="1"/>
</dbReference>
<accession>B3RTP0</accession>
<reference evidence="9 10" key="1">
    <citation type="journal article" date="2008" name="Nature">
        <title>The Trichoplax genome and the nature of placozoans.</title>
        <authorList>
            <person name="Srivastava M."/>
            <person name="Begovic E."/>
            <person name="Chapman J."/>
            <person name="Putnam N.H."/>
            <person name="Hellsten U."/>
            <person name="Kawashima T."/>
            <person name="Kuo A."/>
            <person name="Mitros T."/>
            <person name="Salamov A."/>
            <person name="Carpenter M.L."/>
            <person name="Signorovitch A.Y."/>
            <person name="Moreno M.A."/>
            <person name="Kamm K."/>
            <person name="Grimwood J."/>
            <person name="Schmutz J."/>
            <person name="Shapiro H."/>
            <person name="Grigoriev I.V."/>
            <person name="Buss L.W."/>
            <person name="Schierwater B."/>
            <person name="Dellaporta S.L."/>
            <person name="Rokhsar D.S."/>
        </authorList>
    </citation>
    <scope>NUCLEOTIDE SEQUENCE [LARGE SCALE GENOMIC DNA]</scope>
    <source>
        <strain evidence="9 10">Grell-BS-1999</strain>
    </source>
</reference>
<dbReference type="SMART" id="SM00034">
    <property type="entry name" value="CLECT"/>
    <property type="match status" value="1"/>
</dbReference>
<dbReference type="SUPFAM" id="SSF56436">
    <property type="entry name" value="C-type lectin-like"/>
    <property type="match status" value="1"/>
</dbReference>
<dbReference type="MEROPS" id="P02.013"/>
<dbReference type="AlphaFoldDB" id="B3RTP0"/>
<evidence type="ECO:0000259" key="7">
    <source>
        <dbReference type="PROSITE" id="PS50041"/>
    </source>
</evidence>
<dbReference type="EMBL" id="DS985244">
    <property type="protein sequence ID" value="EDV26165.1"/>
    <property type="molecule type" value="Genomic_DNA"/>
</dbReference>
<dbReference type="InterPro" id="IPR001304">
    <property type="entry name" value="C-type_lectin-like"/>
</dbReference>
<dbReference type="GO" id="GO:0007189">
    <property type="term" value="P:adenylate cyclase-activating G protein-coupled receptor signaling pathway"/>
    <property type="evidence" value="ECO:0000318"/>
    <property type="project" value="GO_Central"/>
</dbReference>
<comment type="subcellular location">
    <subcellularLocation>
        <location evidence="1">Membrane</location>
    </subcellularLocation>
</comment>
<dbReference type="Proteomes" id="UP000009022">
    <property type="component" value="Unassembled WGS sequence"/>
</dbReference>
<evidence type="ECO:0008006" key="11">
    <source>
        <dbReference type="Google" id="ProtNLM"/>
    </source>
</evidence>
<protein>
    <recommendedName>
        <fullName evidence="11">C-type lectin domain-containing protein</fullName>
    </recommendedName>
</protein>
<evidence type="ECO:0000256" key="2">
    <source>
        <dbReference type="ARBA" id="ARBA00022692"/>
    </source>
</evidence>
<feature type="domain" description="C-type lectin" evidence="7">
    <location>
        <begin position="41"/>
        <end position="161"/>
    </location>
</feature>
<evidence type="ECO:0000313" key="10">
    <source>
        <dbReference type="Proteomes" id="UP000009022"/>
    </source>
</evidence>
<evidence type="ECO:0000313" key="9">
    <source>
        <dbReference type="EMBL" id="EDV26165.1"/>
    </source>
</evidence>
<dbReference type="GO" id="GO:0016020">
    <property type="term" value="C:membrane"/>
    <property type="evidence" value="ECO:0007669"/>
    <property type="project" value="UniProtKB-SubCell"/>
</dbReference>
<dbReference type="InParanoid" id="B3RTP0"/>
<dbReference type="InterPro" id="IPR000203">
    <property type="entry name" value="GPS"/>
</dbReference>
<keyword evidence="2 6" id="KW-0812">Transmembrane</keyword>
<keyword evidence="10" id="KW-1185">Reference proteome</keyword>
<feature type="transmembrane region" description="Helical" evidence="6">
    <location>
        <begin position="827"/>
        <end position="850"/>
    </location>
</feature>
<proteinExistence type="predicted"/>
<dbReference type="InterPro" id="IPR016187">
    <property type="entry name" value="CTDL_fold"/>
</dbReference>
<dbReference type="Gene3D" id="2.60.220.50">
    <property type="match status" value="1"/>
</dbReference>
<dbReference type="PANTHER" id="PTHR12011:SF347">
    <property type="entry name" value="FI21270P1-RELATED"/>
    <property type="match status" value="1"/>
</dbReference>
<evidence type="ECO:0000256" key="6">
    <source>
        <dbReference type="SAM" id="Phobius"/>
    </source>
</evidence>
<evidence type="ECO:0000259" key="8">
    <source>
        <dbReference type="PROSITE" id="PS50221"/>
    </source>
</evidence>
<name>B3RTP0_TRIAD</name>
<dbReference type="Pfam" id="PF00059">
    <property type="entry name" value="Lectin_C"/>
    <property type="match status" value="1"/>
</dbReference>
<dbReference type="PANTHER" id="PTHR12011">
    <property type="entry name" value="ADHESION G-PROTEIN COUPLED RECEPTOR"/>
    <property type="match status" value="1"/>
</dbReference>
<dbReference type="RefSeq" id="XP_002112198.1">
    <property type="nucleotide sequence ID" value="XM_002112162.1"/>
</dbReference>
<dbReference type="GO" id="GO:0004930">
    <property type="term" value="F:G protein-coupled receptor activity"/>
    <property type="evidence" value="ECO:0000318"/>
    <property type="project" value="GO_Central"/>
</dbReference>
<dbReference type="Gene3D" id="3.10.100.10">
    <property type="entry name" value="Mannose-Binding Protein A, subunit A"/>
    <property type="match status" value="1"/>
</dbReference>
<evidence type="ECO:0000256" key="5">
    <source>
        <dbReference type="ARBA" id="ARBA00023157"/>
    </source>
</evidence>
<gene>
    <name evidence="9" type="ORF">TRIADDRAFT_55993</name>
</gene>
<dbReference type="Pfam" id="PF01825">
    <property type="entry name" value="GPS"/>
    <property type="match status" value="1"/>
</dbReference>